<keyword evidence="9 10" id="KW-0472">Membrane</keyword>
<dbReference type="RefSeq" id="WP_155302930.1">
    <property type="nucleotide sequence ID" value="NZ_AP021875.1"/>
</dbReference>
<evidence type="ECO:0000256" key="2">
    <source>
        <dbReference type="ARBA" id="ARBA00008445"/>
    </source>
</evidence>
<evidence type="ECO:0000256" key="11">
    <source>
        <dbReference type="SAM" id="MobiDB-lite"/>
    </source>
</evidence>
<dbReference type="KEGG" id="dwd:DSCW_12730"/>
<keyword evidence="3 10" id="KW-0813">Transport</keyword>
<dbReference type="Pfam" id="PF03840">
    <property type="entry name" value="SecG"/>
    <property type="match status" value="1"/>
</dbReference>
<comment type="caution">
    <text evidence="10">Lacks conserved residue(s) required for the propagation of feature annotation.</text>
</comment>
<protein>
    <recommendedName>
        <fullName evidence="10">Protein-export membrane protein SecG</fullName>
    </recommendedName>
</protein>
<dbReference type="EMBL" id="AP021875">
    <property type="protein sequence ID" value="BBO73856.1"/>
    <property type="molecule type" value="Genomic_DNA"/>
</dbReference>
<evidence type="ECO:0000256" key="5">
    <source>
        <dbReference type="ARBA" id="ARBA00022692"/>
    </source>
</evidence>
<evidence type="ECO:0000256" key="3">
    <source>
        <dbReference type="ARBA" id="ARBA00022448"/>
    </source>
</evidence>
<keyword evidence="8 10" id="KW-0811">Translocation</keyword>
<evidence type="ECO:0000256" key="9">
    <source>
        <dbReference type="ARBA" id="ARBA00023136"/>
    </source>
</evidence>
<keyword evidence="4 10" id="KW-1003">Cell membrane</keyword>
<comment type="function">
    <text evidence="10">Involved in protein export. Participates in an early event of protein translocation.</text>
</comment>
<keyword evidence="13" id="KW-1185">Reference proteome</keyword>
<dbReference type="AlphaFoldDB" id="A0A5K7YWZ5"/>
<evidence type="ECO:0000256" key="6">
    <source>
        <dbReference type="ARBA" id="ARBA00022927"/>
    </source>
</evidence>
<comment type="similarity">
    <text evidence="2 10">Belongs to the SecG family.</text>
</comment>
<dbReference type="GO" id="GO:0015450">
    <property type="term" value="F:protein-transporting ATPase activity"/>
    <property type="evidence" value="ECO:0007669"/>
    <property type="project" value="UniProtKB-UniRule"/>
</dbReference>
<dbReference type="PRINTS" id="PR01651">
    <property type="entry name" value="SECGEXPORT"/>
</dbReference>
<gene>
    <name evidence="12" type="primary">secG</name>
    <name evidence="12" type="ORF">DSCW_12730</name>
</gene>
<feature type="transmembrane region" description="Helical" evidence="10">
    <location>
        <begin position="51"/>
        <end position="72"/>
    </location>
</feature>
<dbReference type="OrthoDB" id="121323at2"/>
<dbReference type="PANTHER" id="PTHR34182:SF1">
    <property type="entry name" value="PROTEIN-EXPORT MEMBRANE PROTEIN SECG"/>
    <property type="match status" value="1"/>
</dbReference>
<organism evidence="12 13">
    <name type="scientific">Desulfosarcina widdelii</name>
    <dbReference type="NCBI Taxonomy" id="947919"/>
    <lineage>
        <taxon>Bacteria</taxon>
        <taxon>Pseudomonadati</taxon>
        <taxon>Thermodesulfobacteriota</taxon>
        <taxon>Desulfobacteria</taxon>
        <taxon>Desulfobacterales</taxon>
        <taxon>Desulfosarcinaceae</taxon>
        <taxon>Desulfosarcina</taxon>
    </lineage>
</organism>
<dbReference type="InterPro" id="IPR004692">
    <property type="entry name" value="SecG"/>
</dbReference>
<dbReference type="Proteomes" id="UP000427769">
    <property type="component" value="Chromosome"/>
</dbReference>
<name>A0A5K7YWZ5_9BACT</name>
<evidence type="ECO:0000256" key="4">
    <source>
        <dbReference type="ARBA" id="ARBA00022475"/>
    </source>
</evidence>
<evidence type="ECO:0000256" key="7">
    <source>
        <dbReference type="ARBA" id="ARBA00022989"/>
    </source>
</evidence>
<dbReference type="GO" id="GO:0065002">
    <property type="term" value="P:intracellular protein transmembrane transport"/>
    <property type="evidence" value="ECO:0007669"/>
    <property type="project" value="TreeGrafter"/>
</dbReference>
<reference evidence="12 13" key="1">
    <citation type="submission" date="2019-11" db="EMBL/GenBank/DDBJ databases">
        <title>Comparative genomics of hydrocarbon-degrading Desulfosarcina strains.</title>
        <authorList>
            <person name="Watanabe M."/>
            <person name="Kojima H."/>
            <person name="Fukui M."/>
        </authorList>
    </citation>
    <scope>NUCLEOTIDE SEQUENCE [LARGE SCALE GENOMIC DNA]</scope>
    <source>
        <strain evidence="12 13">PP31</strain>
    </source>
</reference>
<evidence type="ECO:0000256" key="8">
    <source>
        <dbReference type="ARBA" id="ARBA00023010"/>
    </source>
</evidence>
<evidence type="ECO:0000313" key="13">
    <source>
        <dbReference type="Proteomes" id="UP000427769"/>
    </source>
</evidence>
<dbReference type="GO" id="GO:0005886">
    <property type="term" value="C:plasma membrane"/>
    <property type="evidence" value="ECO:0007669"/>
    <property type="project" value="UniProtKB-SubCell"/>
</dbReference>
<evidence type="ECO:0000256" key="1">
    <source>
        <dbReference type="ARBA" id="ARBA00004651"/>
    </source>
</evidence>
<keyword evidence="5 10" id="KW-0812">Transmembrane</keyword>
<accession>A0A5K7YWZ5</accession>
<proteinExistence type="inferred from homology"/>
<sequence length="108" mass="10674">MSILLIVIHVVVCIALIMIVLLQTGKGADMGAAFGGGSSQTLFGSTGASTFLSKATTAAAIVFMLTSLILAYMSGGKVTKSVVSDAPVPIEQPAQPTDGSAGSGTAAD</sequence>
<evidence type="ECO:0000256" key="10">
    <source>
        <dbReference type="RuleBase" id="RU365087"/>
    </source>
</evidence>
<keyword evidence="7 10" id="KW-1133">Transmembrane helix</keyword>
<dbReference type="NCBIfam" id="TIGR00810">
    <property type="entry name" value="secG"/>
    <property type="match status" value="1"/>
</dbReference>
<comment type="subcellular location">
    <subcellularLocation>
        <location evidence="1 10">Cell membrane</location>
        <topology evidence="1 10">Multi-pass membrane protein</topology>
    </subcellularLocation>
</comment>
<dbReference type="GO" id="GO:0043952">
    <property type="term" value="P:protein transport by the Sec complex"/>
    <property type="evidence" value="ECO:0007669"/>
    <property type="project" value="TreeGrafter"/>
</dbReference>
<keyword evidence="6 10" id="KW-0653">Protein transport</keyword>
<feature type="region of interest" description="Disordered" evidence="11">
    <location>
        <begin position="89"/>
        <end position="108"/>
    </location>
</feature>
<evidence type="ECO:0000313" key="12">
    <source>
        <dbReference type="EMBL" id="BBO73856.1"/>
    </source>
</evidence>
<dbReference type="GO" id="GO:0009306">
    <property type="term" value="P:protein secretion"/>
    <property type="evidence" value="ECO:0007669"/>
    <property type="project" value="UniProtKB-UniRule"/>
</dbReference>
<dbReference type="PANTHER" id="PTHR34182">
    <property type="entry name" value="PROTEIN-EXPORT MEMBRANE PROTEIN SECG"/>
    <property type="match status" value="1"/>
</dbReference>